<evidence type="ECO:0000313" key="6">
    <source>
        <dbReference type="Proteomes" id="UP000011680"/>
    </source>
</evidence>
<evidence type="ECO:0000259" key="4">
    <source>
        <dbReference type="Pfam" id="PF22703"/>
    </source>
</evidence>
<dbReference type="PANTHER" id="PTHR10763">
    <property type="entry name" value="CELL DIVISION CONTROL PROTEIN 6-RELATED"/>
    <property type="match status" value="1"/>
</dbReference>
<keyword evidence="2" id="KW-0547">Nucleotide-binding</keyword>
<comment type="caution">
    <text evidence="5">The sequence shown here is derived from an EMBL/GenBank/DDBJ whole genome shotgun (WGS) entry which is preliminary data.</text>
</comment>
<sequence length="336" mass="38005">MITDGRVLEDNFVPREIEHRNDQMNALADALHPITEGRSALPTFLLGPSGSRKTCLVRIGLDRLREECPSIAYQFVSCWEDYSRFRVLYQIVRTIDPGTVDRRTATTGTLLDRLKEFDGQVIVTLGEVDQLHDAKVLYDLYTTHGVSVVLIVNDVEDLFSRLDDRIVSRLRGTKRIRLDRYTVDELVSILGERACLGLRPVVVDRDRLAHIADAAAGDARVAINILRCAAEEAERDNADEISSAMIADAVDAARDDVQRKQVDEFSPHQRTVYEIVRERGSVSGGDLQEAYRDRVDVYVFSPSRSATSSISFLDRQTWHPFGFERPTRTHVILTPY</sequence>
<dbReference type="Proteomes" id="UP000011680">
    <property type="component" value="Unassembled WGS sequence"/>
</dbReference>
<evidence type="ECO:0000256" key="3">
    <source>
        <dbReference type="ARBA" id="ARBA00022840"/>
    </source>
</evidence>
<dbReference type="EMBL" id="AOMF01000186">
    <property type="protein sequence ID" value="EMA48698.1"/>
    <property type="molecule type" value="Genomic_DNA"/>
</dbReference>
<dbReference type="InterPro" id="IPR050311">
    <property type="entry name" value="ORC1/CDC6"/>
</dbReference>
<feature type="domain" description="Cdc6 AAA+ ATPase-type lid" evidence="4">
    <location>
        <begin position="188"/>
        <end position="249"/>
    </location>
</feature>
<dbReference type="Pfam" id="PF22703">
    <property type="entry name" value="Cdc6_lid"/>
    <property type="match status" value="1"/>
</dbReference>
<dbReference type="RefSeq" id="WP_007743435.1">
    <property type="nucleotide sequence ID" value="NZ_AOMF01000186.1"/>
</dbReference>
<dbReference type="OrthoDB" id="270161at2157"/>
<dbReference type="InterPro" id="IPR027417">
    <property type="entry name" value="P-loop_NTPase"/>
</dbReference>
<dbReference type="PANTHER" id="PTHR10763:SF22">
    <property type="entry name" value="ORC1-TYPE DNA REPLICATION PROTEIN"/>
    <property type="match status" value="1"/>
</dbReference>
<dbReference type="Gene3D" id="1.10.8.60">
    <property type="match status" value="1"/>
</dbReference>
<dbReference type="GO" id="GO:0006260">
    <property type="term" value="P:DNA replication"/>
    <property type="evidence" value="ECO:0007669"/>
    <property type="project" value="UniProtKB-KW"/>
</dbReference>
<organism evidence="5 6">
    <name type="scientific">Halococcus thailandensis JCM 13552</name>
    <dbReference type="NCBI Taxonomy" id="1227457"/>
    <lineage>
        <taxon>Archaea</taxon>
        <taxon>Methanobacteriati</taxon>
        <taxon>Methanobacteriota</taxon>
        <taxon>Stenosarchaea group</taxon>
        <taxon>Halobacteria</taxon>
        <taxon>Halobacteriales</taxon>
        <taxon>Halococcaceae</taxon>
        <taxon>Halococcus</taxon>
    </lineage>
</organism>
<reference evidence="5 6" key="1">
    <citation type="journal article" date="2014" name="PLoS Genet.">
        <title>Phylogenetically driven sequencing of extremely halophilic archaea reveals strategies for static and dynamic osmo-response.</title>
        <authorList>
            <person name="Becker E.A."/>
            <person name="Seitzer P.M."/>
            <person name="Tritt A."/>
            <person name="Larsen D."/>
            <person name="Krusor M."/>
            <person name="Yao A.I."/>
            <person name="Wu D."/>
            <person name="Madern D."/>
            <person name="Eisen J.A."/>
            <person name="Darling A.E."/>
            <person name="Facciotti M.T."/>
        </authorList>
    </citation>
    <scope>NUCLEOTIDE SEQUENCE [LARGE SCALE GENOMIC DNA]</scope>
    <source>
        <strain evidence="5 6">JCM 13552</strain>
    </source>
</reference>
<dbReference type="STRING" id="1227457.C451_20068"/>
<dbReference type="CDD" id="cd18139">
    <property type="entry name" value="HLD_clamp_RarA"/>
    <property type="match status" value="1"/>
</dbReference>
<dbReference type="Gene3D" id="3.40.50.300">
    <property type="entry name" value="P-loop containing nucleotide triphosphate hydrolases"/>
    <property type="match status" value="1"/>
</dbReference>
<keyword evidence="3" id="KW-0067">ATP-binding</keyword>
<dbReference type="AlphaFoldDB" id="M0MTM9"/>
<name>M0MTM9_9EURY</name>
<protein>
    <submittedName>
        <fullName evidence="5">AAA ATPase</fullName>
    </submittedName>
</protein>
<evidence type="ECO:0000256" key="1">
    <source>
        <dbReference type="ARBA" id="ARBA00022705"/>
    </source>
</evidence>
<evidence type="ECO:0000313" key="5">
    <source>
        <dbReference type="EMBL" id="EMA48698.1"/>
    </source>
</evidence>
<gene>
    <name evidence="5" type="ORF">C451_20068</name>
</gene>
<dbReference type="InterPro" id="IPR055237">
    <property type="entry name" value="Cdc6_lid"/>
</dbReference>
<dbReference type="GO" id="GO:0005524">
    <property type="term" value="F:ATP binding"/>
    <property type="evidence" value="ECO:0007669"/>
    <property type="project" value="UniProtKB-KW"/>
</dbReference>
<proteinExistence type="predicted"/>
<keyword evidence="6" id="KW-1185">Reference proteome</keyword>
<keyword evidence="1" id="KW-0235">DNA replication</keyword>
<dbReference type="eggNOG" id="arCOG00467">
    <property type="taxonomic scope" value="Archaea"/>
</dbReference>
<evidence type="ECO:0000256" key="2">
    <source>
        <dbReference type="ARBA" id="ARBA00022741"/>
    </source>
</evidence>
<dbReference type="SUPFAM" id="SSF52540">
    <property type="entry name" value="P-loop containing nucleoside triphosphate hydrolases"/>
    <property type="match status" value="1"/>
</dbReference>
<dbReference type="PATRIC" id="fig|1227457.3.peg.3912"/>
<accession>M0MTM9</accession>